<dbReference type="PANTHER" id="PTHR10501">
    <property type="entry name" value="U1 SMALL NUCLEAR RIBONUCLEOPROTEIN A/U2 SMALL NUCLEAR RIBONUCLEOPROTEIN B"/>
    <property type="match status" value="1"/>
</dbReference>
<sequence>MASSIPPNKTLYVNNLNDKITKDELRTQLYALFTTYGKIIDIVALKGTKMKGQAFLVFADQAGATTAMRACEGMLFYDKPLHIAYAKTKSHATLSREDPDFVPPNAANASSIVQNGKRLREEDGVDGRQAKREKSSDDDSDEEMEIEDDEDDAPPKQETLSTPTSIPQPVQQPSPRLLCTNLPQEVTNDVLSVLFQQYQGFKTVQVTWSPQSNPDGTRVKMAQVLFDSADSATTAKEATDGFMLKKGWQMGVVYI</sequence>
<dbReference type="EMBL" id="QPFP01000024">
    <property type="protein sequence ID" value="TEB30213.1"/>
    <property type="molecule type" value="Genomic_DNA"/>
</dbReference>
<dbReference type="STRING" id="71717.A0A4Y7T7S8"/>
<dbReference type="Gene3D" id="3.30.70.330">
    <property type="match status" value="2"/>
</dbReference>
<evidence type="ECO:0000313" key="5">
    <source>
        <dbReference type="EMBL" id="TEB30213.1"/>
    </source>
</evidence>
<dbReference type="CDD" id="cd12246">
    <property type="entry name" value="RRM1_U1A_like"/>
    <property type="match status" value="1"/>
</dbReference>
<dbReference type="FunFam" id="3.30.70.330:FF:000039">
    <property type="entry name" value="U1 small nuclear ribonucleoprotein A"/>
    <property type="match status" value="1"/>
</dbReference>
<dbReference type="AlphaFoldDB" id="A0A4Y7T7S8"/>
<dbReference type="SMART" id="SM00360">
    <property type="entry name" value="RRM"/>
    <property type="match status" value="2"/>
</dbReference>
<proteinExistence type="predicted"/>
<gene>
    <name evidence="5" type="ORF">FA13DRAFT_1710639</name>
</gene>
<name>A0A4Y7T7S8_COPMI</name>
<comment type="caution">
    <text evidence="5">The sequence shown here is derived from an EMBL/GenBank/DDBJ whole genome shotgun (WGS) entry which is preliminary data.</text>
</comment>
<dbReference type="OrthoDB" id="277802at2759"/>
<feature type="compositionally biased region" description="Polar residues" evidence="3">
    <location>
        <begin position="158"/>
        <end position="174"/>
    </location>
</feature>
<dbReference type="Pfam" id="PF00076">
    <property type="entry name" value="RRM_1"/>
    <property type="match status" value="2"/>
</dbReference>
<dbReference type="PROSITE" id="PS50102">
    <property type="entry name" value="RRM"/>
    <property type="match status" value="2"/>
</dbReference>
<evidence type="ECO:0000313" key="6">
    <source>
        <dbReference type="Proteomes" id="UP000298030"/>
    </source>
</evidence>
<evidence type="ECO:0000256" key="2">
    <source>
        <dbReference type="PROSITE-ProRule" id="PRU00176"/>
    </source>
</evidence>
<dbReference type="GO" id="GO:0003723">
    <property type="term" value="F:RNA binding"/>
    <property type="evidence" value="ECO:0007669"/>
    <property type="project" value="UniProtKB-UniRule"/>
</dbReference>
<dbReference type="SUPFAM" id="SSF54928">
    <property type="entry name" value="RNA-binding domain, RBD"/>
    <property type="match status" value="1"/>
</dbReference>
<evidence type="ECO:0000256" key="1">
    <source>
        <dbReference type="ARBA" id="ARBA00022884"/>
    </source>
</evidence>
<accession>A0A4Y7T7S8</accession>
<feature type="domain" description="RRM" evidence="4">
    <location>
        <begin position="175"/>
        <end position="255"/>
    </location>
</feature>
<feature type="compositionally biased region" description="Acidic residues" evidence="3">
    <location>
        <begin position="138"/>
        <end position="152"/>
    </location>
</feature>
<dbReference type="InterPro" id="IPR000504">
    <property type="entry name" value="RRM_dom"/>
</dbReference>
<reference evidence="5 6" key="1">
    <citation type="journal article" date="2019" name="Nat. Ecol. Evol.">
        <title>Megaphylogeny resolves global patterns of mushroom evolution.</title>
        <authorList>
            <person name="Varga T."/>
            <person name="Krizsan K."/>
            <person name="Foldi C."/>
            <person name="Dima B."/>
            <person name="Sanchez-Garcia M."/>
            <person name="Sanchez-Ramirez S."/>
            <person name="Szollosi G.J."/>
            <person name="Szarkandi J.G."/>
            <person name="Papp V."/>
            <person name="Albert L."/>
            <person name="Andreopoulos W."/>
            <person name="Angelini C."/>
            <person name="Antonin V."/>
            <person name="Barry K.W."/>
            <person name="Bougher N.L."/>
            <person name="Buchanan P."/>
            <person name="Buyck B."/>
            <person name="Bense V."/>
            <person name="Catcheside P."/>
            <person name="Chovatia M."/>
            <person name="Cooper J."/>
            <person name="Damon W."/>
            <person name="Desjardin D."/>
            <person name="Finy P."/>
            <person name="Geml J."/>
            <person name="Haridas S."/>
            <person name="Hughes K."/>
            <person name="Justo A."/>
            <person name="Karasinski D."/>
            <person name="Kautmanova I."/>
            <person name="Kiss B."/>
            <person name="Kocsube S."/>
            <person name="Kotiranta H."/>
            <person name="LaButti K.M."/>
            <person name="Lechner B.E."/>
            <person name="Liimatainen K."/>
            <person name="Lipzen A."/>
            <person name="Lukacs Z."/>
            <person name="Mihaltcheva S."/>
            <person name="Morgado L.N."/>
            <person name="Niskanen T."/>
            <person name="Noordeloos M.E."/>
            <person name="Ohm R.A."/>
            <person name="Ortiz-Santana B."/>
            <person name="Ovrebo C."/>
            <person name="Racz N."/>
            <person name="Riley R."/>
            <person name="Savchenko A."/>
            <person name="Shiryaev A."/>
            <person name="Soop K."/>
            <person name="Spirin V."/>
            <person name="Szebenyi C."/>
            <person name="Tomsovsky M."/>
            <person name="Tulloss R.E."/>
            <person name="Uehling J."/>
            <person name="Grigoriev I.V."/>
            <person name="Vagvolgyi C."/>
            <person name="Papp T."/>
            <person name="Martin F.M."/>
            <person name="Miettinen O."/>
            <person name="Hibbett D.S."/>
            <person name="Nagy L.G."/>
        </authorList>
    </citation>
    <scope>NUCLEOTIDE SEQUENCE [LARGE SCALE GENOMIC DNA]</scope>
    <source>
        <strain evidence="5 6">FP101781</strain>
    </source>
</reference>
<dbReference type="Proteomes" id="UP000298030">
    <property type="component" value="Unassembled WGS sequence"/>
</dbReference>
<protein>
    <submittedName>
        <fullName evidence="5">RNA-binding domain-containing protein</fullName>
    </submittedName>
</protein>
<feature type="compositionally biased region" description="Basic and acidic residues" evidence="3">
    <location>
        <begin position="118"/>
        <end position="137"/>
    </location>
</feature>
<feature type="region of interest" description="Disordered" evidence="3">
    <location>
        <begin position="95"/>
        <end position="176"/>
    </location>
</feature>
<keyword evidence="6" id="KW-1185">Reference proteome</keyword>
<evidence type="ECO:0000256" key="3">
    <source>
        <dbReference type="SAM" id="MobiDB-lite"/>
    </source>
</evidence>
<dbReference type="InterPro" id="IPR035979">
    <property type="entry name" value="RBD_domain_sf"/>
</dbReference>
<keyword evidence="1 2" id="KW-0694">RNA-binding</keyword>
<evidence type="ECO:0000259" key="4">
    <source>
        <dbReference type="PROSITE" id="PS50102"/>
    </source>
</evidence>
<feature type="domain" description="RRM" evidence="4">
    <location>
        <begin position="9"/>
        <end position="88"/>
    </location>
</feature>
<dbReference type="InterPro" id="IPR012677">
    <property type="entry name" value="Nucleotide-bd_a/b_plait_sf"/>
</dbReference>
<organism evidence="5 6">
    <name type="scientific">Coprinellus micaceus</name>
    <name type="common">Glistening ink-cap mushroom</name>
    <name type="synonym">Coprinus micaceus</name>
    <dbReference type="NCBI Taxonomy" id="71717"/>
    <lineage>
        <taxon>Eukaryota</taxon>
        <taxon>Fungi</taxon>
        <taxon>Dikarya</taxon>
        <taxon>Basidiomycota</taxon>
        <taxon>Agaricomycotina</taxon>
        <taxon>Agaricomycetes</taxon>
        <taxon>Agaricomycetidae</taxon>
        <taxon>Agaricales</taxon>
        <taxon>Agaricineae</taxon>
        <taxon>Psathyrellaceae</taxon>
        <taxon>Coprinellus</taxon>
    </lineage>
</organism>